<dbReference type="CDD" id="cd00180">
    <property type="entry name" value="PKc"/>
    <property type="match status" value="1"/>
</dbReference>
<dbReference type="EMBL" id="JATAAI010000003">
    <property type="protein sequence ID" value="KAK1747148.1"/>
    <property type="molecule type" value="Genomic_DNA"/>
</dbReference>
<keyword evidence="7" id="KW-1185">Reference proteome</keyword>
<dbReference type="InterPro" id="IPR017441">
    <property type="entry name" value="Protein_kinase_ATP_BS"/>
</dbReference>
<dbReference type="Pfam" id="PF00069">
    <property type="entry name" value="Pkinase"/>
    <property type="match status" value="1"/>
</dbReference>
<dbReference type="AlphaFoldDB" id="A0AAD9DIU6"/>
<feature type="chain" id="PRO_5042070266" evidence="4">
    <location>
        <begin position="23"/>
        <end position="540"/>
    </location>
</feature>
<reference evidence="6" key="1">
    <citation type="submission" date="2023-06" db="EMBL/GenBank/DDBJ databases">
        <title>Survivors Of The Sea: Transcriptome response of Skeletonema marinoi to long-term dormancy.</title>
        <authorList>
            <person name="Pinder M.I.M."/>
            <person name="Kourtchenko O."/>
            <person name="Robertson E.K."/>
            <person name="Larsson T."/>
            <person name="Maumus F."/>
            <person name="Osuna-Cruz C.M."/>
            <person name="Vancaester E."/>
            <person name="Stenow R."/>
            <person name="Vandepoele K."/>
            <person name="Ploug H."/>
            <person name="Bruchert V."/>
            <person name="Godhe A."/>
            <person name="Topel M."/>
        </authorList>
    </citation>
    <scope>NUCLEOTIDE SEQUENCE</scope>
    <source>
        <strain evidence="6">R05AC</strain>
    </source>
</reference>
<dbReference type="Gene3D" id="1.10.510.10">
    <property type="entry name" value="Transferase(Phosphotransferase) domain 1"/>
    <property type="match status" value="1"/>
</dbReference>
<evidence type="ECO:0000313" key="6">
    <source>
        <dbReference type="EMBL" id="KAK1747148.1"/>
    </source>
</evidence>
<feature type="signal peptide" evidence="4">
    <location>
        <begin position="1"/>
        <end position="22"/>
    </location>
</feature>
<evidence type="ECO:0000313" key="7">
    <source>
        <dbReference type="Proteomes" id="UP001224775"/>
    </source>
</evidence>
<keyword evidence="4" id="KW-0732">Signal</keyword>
<sequence length="540" mass="60087">MFIRMKSKAAFLALLVVQCVDAFLFPLRPSWQRTEANQLHMSKTALQSPVSKNLALPSSVQVTLLDRLGNGTFGGVHLAVDEVSGEKLIAKCARAATDDSRAKINAAAYLDIEGFINSKLCPLHNNTNTADATSSCGMKHIAPYLGEVVLDDTKYLIWEASGEYTLEDYVEMEDGWLQLANDLGVSLNEEAVADYNNNDESGSNQREQLHNQLAAEVLRQLLEGLAYCHSRGVCHRDIKPANILVDPATHTLRLIDFGSACDMSSWSPKKLGYRGEDKGPRSILYCAPEEFVDPESPYAFDIYSAAITWLRTMLSDDNIDSENTLASDESEYPHGLADEDHLFQWRIAVRDFGHNLVSWEEWATLHNSLPYGWNSLFGKSRQGIQSLRLLSNMMSYNPDHRMSASEALLCPYLNPGCNAEAPELPPAMPWSIMSHIQRWKKDKQVHSWQDEECNIDDLFTKVVAEEVCAADLTSRLKKANGGIEVTGGGDKCDTRLCDGDALLAIGSIDVETAPLEHVNELLEQWPRDKLIPLLLVRDSV</sequence>
<dbReference type="PROSITE" id="PS50011">
    <property type="entry name" value="PROTEIN_KINASE_DOM"/>
    <property type="match status" value="1"/>
</dbReference>
<dbReference type="InterPro" id="IPR008271">
    <property type="entry name" value="Ser/Thr_kinase_AS"/>
</dbReference>
<dbReference type="GO" id="GO:0005524">
    <property type="term" value="F:ATP binding"/>
    <property type="evidence" value="ECO:0007669"/>
    <property type="project" value="UniProtKB-UniRule"/>
</dbReference>
<keyword evidence="6" id="KW-0418">Kinase</keyword>
<proteinExistence type="predicted"/>
<dbReference type="InterPro" id="IPR000719">
    <property type="entry name" value="Prot_kinase_dom"/>
</dbReference>
<dbReference type="GO" id="GO:0005737">
    <property type="term" value="C:cytoplasm"/>
    <property type="evidence" value="ECO:0007669"/>
    <property type="project" value="TreeGrafter"/>
</dbReference>
<dbReference type="GO" id="GO:0004674">
    <property type="term" value="F:protein serine/threonine kinase activity"/>
    <property type="evidence" value="ECO:0007669"/>
    <property type="project" value="TreeGrafter"/>
</dbReference>
<evidence type="ECO:0000259" key="5">
    <source>
        <dbReference type="PROSITE" id="PS50011"/>
    </source>
</evidence>
<protein>
    <submittedName>
        <fullName evidence="6">Protein kinase family protein</fullName>
        <ecNumber evidence="6">2.7.-.-</ecNumber>
    </submittedName>
</protein>
<dbReference type="SMART" id="SM00220">
    <property type="entry name" value="S_TKc"/>
    <property type="match status" value="1"/>
</dbReference>
<dbReference type="PANTHER" id="PTHR44167">
    <property type="entry name" value="OVARIAN-SPECIFIC SERINE/THREONINE-PROTEIN KINASE LOK-RELATED"/>
    <property type="match status" value="1"/>
</dbReference>
<dbReference type="PROSITE" id="PS00107">
    <property type="entry name" value="PROTEIN_KINASE_ATP"/>
    <property type="match status" value="1"/>
</dbReference>
<keyword evidence="1 3" id="KW-0547">Nucleotide-binding</keyword>
<dbReference type="GO" id="GO:0044773">
    <property type="term" value="P:mitotic DNA damage checkpoint signaling"/>
    <property type="evidence" value="ECO:0007669"/>
    <property type="project" value="TreeGrafter"/>
</dbReference>
<accession>A0AAD9DIU6</accession>
<feature type="binding site" evidence="3">
    <location>
        <position position="91"/>
    </location>
    <ligand>
        <name>ATP</name>
        <dbReference type="ChEBI" id="CHEBI:30616"/>
    </ligand>
</feature>
<feature type="domain" description="Protein kinase" evidence="5">
    <location>
        <begin position="62"/>
        <end position="413"/>
    </location>
</feature>
<dbReference type="PROSITE" id="PS00108">
    <property type="entry name" value="PROTEIN_KINASE_ST"/>
    <property type="match status" value="1"/>
</dbReference>
<keyword evidence="2 3" id="KW-0067">ATP-binding</keyword>
<name>A0AAD9DIU6_9STRA</name>
<evidence type="ECO:0000256" key="1">
    <source>
        <dbReference type="ARBA" id="ARBA00022741"/>
    </source>
</evidence>
<dbReference type="EC" id="2.7.-.-" evidence="6"/>
<dbReference type="SUPFAM" id="SSF56112">
    <property type="entry name" value="Protein kinase-like (PK-like)"/>
    <property type="match status" value="1"/>
</dbReference>
<dbReference type="InterPro" id="IPR011009">
    <property type="entry name" value="Kinase-like_dom_sf"/>
</dbReference>
<evidence type="ECO:0000256" key="2">
    <source>
        <dbReference type="ARBA" id="ARBA00022840"/>
    </source>
</evidence>
<evidence type="ECO:0000256" key="4">
    <source>
        <dbReference type="SAM" id="SignalP"/>
    </source>
</evidence>
<comment type="caution">
    <text evidence="6">The sequence shown here is derived from an EMBL/GenBank/DDBJ whole genome shotgun (WGS) entry which is preliminary data.</text>
</comment>
<dbReference type="PANTHER" id="PTHR44167:SF24">
    <property type="entry name" value="SERINE_THREONINE-PROTEIN KINASE CHK2"/>
    <property type="match status" value="1"/>
</dbReference>
<gene>
    <name evidence="6" type="ORF">QTG54_002492</name>
</gene>
<evidence type="ECO:0000256" key="3">
    <source>
        <dbReference type="PROSITE-ProRule" id="PRU10141"/>
    </source>
</evidence>
<keyword evidence="6" id="KW-0808">Transferase</keyword>
<dbReference type="GO" id="GO:0005634">
    <property type="term" value="C:nucleus"/>
    <property type="evidence" value="ECO:0007669"/>
    <property type="project" value="TreeGrafter"/>
</dbReference>
<organism evidence="6 7">
    <name type="scientific">Skeletonema marinoi</name>
    <dbReference type="NCBI Taxonomy" id="267567"/>
    <lineage>
        <taxon>Eukaryota</taxon>
        <taxon>Sar</taxon>
        <taxon>Stramenopiles</taxon>
        <taxon>Ochrophyta</taxon>
        <taxon>Bacillariophyta</taxon>
        <taxon>Coscinodiscophyceae</taxon>
        <taxon>Thalassiosirophycidae</taxon>
        <taxon>Thalassiosirales</taxon>
        <taxon>Skeletonemataceae</taxon>
        <taxon>Skeletonema</taxon>
        <taxon>Skeletonema marinoi-dohrnii complex</taxon>
    </lineage>
</organism>
<dbReference type="Proteomes" id="UP001224775">
    <property type="component" value="Unassembled WGS sequence"/>
</dbReference>